<gene>
    <name evidence="3" type="ORF">RRF57_004980</name>
</gene>
<dbReference type="Proteomes" id="UP001305414">
    <property type="component" value="Unassembled WGS sequence"/>
</dbReference>
<reference evidence="3 4" key="1">
    <citation type="submission" date="2023-10" db="EMBL/GenBank/DDBJ databases">
        <title>Draft genome sequence of Xylaria bambusicola isolate GMP-LS, the root and basal stem rot pathogen of sugarcane in Indonesia.</title>
        <authorList>
            <person name="Selvaraj P."/>
            <person name="Muralishankar V."/>
            <person name="Muruganantham S."/>
            <person name="Sp S."/>
            <person name="Haryani S."/>
            <person name="Lau K.J.X."/>
            <person name="Naqvi N.I."/>
        </authorList>
    </citation>
    <scope>NUCLEOTIDE SEQUENCE [LARGE SCALE GENOMIC DNA]</scope>
    <source>
        <strain evidence="3">GMP-LS</strain>
    </source>
</reference>
<proteinExistence type="predicted"/>
<accession>A0AAN7UB96</accession>
<name>A0AAN7UB96_9PEZI</name>
<comment type="caution">
    <text evidence="3">The sequence shown here is derived from an EMBL/GenBank/DDBJ whole genome shotgun (WGS) entry which is preliminary data.</text>
</comment>
<dbReference type="EMBL" id="JAWHQM010000011">
    <property type="protein sequence ID" value="KAK5629265.1"/>
    <property type="molecule type" value="Genomic_DNA"/>
</dbReference>
<evidence type="ECO:0000256" key="1">
    <source>
        <dbReference type="SAM" id="MobiDB-lite"/>
    </source>
</evidence>
<dbReference type="InterPro" id="IPR056693">
    <property type="entry name" value="DUF7791"/>
</dbReference>
<dbReference type="AlphaFoldDB" id="A0AAN7UB96"/>
<keyword evidence="4" id="KW-1185">Reference proteome</keyword>
<evidence type="ECO:0000313" key="3">
    <source>
        <dbReference type="EMBL" id="KAK5629265.1"/>
    </source>
</evidence>
<evidence type="ECO:0000259" key="2">
    <source>
        <dbReference type="Pfam" id="PF25053"/>
    </source>
</evidence>
<evidence type="ECO:0000313" key="4">
    <source>
        <dbReference type="Proteomes" id="UP001305414"/>
    </source>
</evidence>
<feature type="region of interest" description="Disordered" evidence="1">
    <location>
        <begin position="374"/>
        <end position="400"/>
    </location>
</feature>
<dbReference type="PANTHER" id="PTHR10039">
    <property type="entry name" value="AMELOGENIN"/>
    <property type="match status" value="1"/>
</dbReference>
<dbReference type="Pfam" id="PF25053">
    <property type="entry name" value="DUF7791"/>
    <property type="match status" value="1"/>
</dbReference>
<feature type="domain" description="DUF7791" evidence="2">
    <location>
        <begin position="206"/>
        <end position="319"/>
    </location>
</feature>
<sequence>MPERWKLITTNFTFSRELDYRDFQDGFDNILKHASNSGLYKVALFIDRLDEFEGRHLDLITTMKEWSEKYSSVLKICVSSRDYSVFQVSFSPYPKLRLHECTSTDIARMVSTQLKSNQQCAGLFESDETLQAIVELITTRAEGVFLWVSIVLASIEDAIMSGASLWELETRIEAYPTELDPLYWHLMNLICETDRKWAFRTLKLVQFFQTRVDEVEFPEVLGLSLLELSFLDDISYGDAIMTSSKALILQPKTVDDQLHDTYRKVYGRCKGFLHVRICGRIHTTFRTYRLPIEFPAPLKQEVVLIHRSIVEFLETPAFATVAAPYLYDFNCLDAACGTLLQCIEYHRSILDLFTPISLFYRFLLITSSIQDESKQKHSSQGGKSKKEECPPVGEYSKPTHSTKDSITLIWKCTILNYLSLAVQSRRPTLGTFISFLDSLREVFLTHSEENGFSVEYTAHYFAFTGLIICSLEPLKQMHESHSQSNDLIFDYFMPSLADIFQLCYRYGCRGAWSHVTQDQFIMTMTSFLHLGLDFNNDGPPTHWCTDYFQKSPWETVIYGVMANMFPTSWCPGVVVGWFLRHGANPDLIIGKLSPHDTSPLPWLGPGDRCETLLILPNCQCENAGSVSNSQPVGLLLMMNKTSDLCQLIKANKGVLTFRILLDYWYPDNQYFHNLIDGLQNGNHKVLANSTSLPSAAGIPLGAIRVLKGPEVPVDIFKETGKQPVINIVL</sequence>
<dbReference type="PANTHER" id="PTHR10039:SF5">
    <property type="entry name" value="NACHT DOMAIN-CONTAINING PROTEIN"/>
    <property type="match status" value="1"/>
</dbReference>
<protein>
    <recommendedName>
        <fullName evidence="2">DUF7791 domain-containing protein</fullName>
    </recommendedName>
</protein>
<organism evidence="3 4">
    <name type="scientific">Xylaria bambusicola</name>
    <dbReference type="NCBI Taxonomy" id="326684"/>
    <lineage>
        <taxon>Eukaryota</taxon>
        <taxon>Fungi</taxon>
        <taxon>Dikarya</taxon>
        <taxon>Ascomycota</taxon>
        <taxon>Pezizomycotina</taxon>
        <taxon>Sordariomycetes</taxon>
        <taxon>Xylariomycetidae</taxon>
        <taxon>Xylariales</taxon>
        <taxon>Xylariaceae</taxon>
        <taxon>Xylaria</taxon>
    </lineage>
</organism>